<name>A0A174HQB4_BACUN</name>
<dbReference type="OrthoDB" id="1022767at2"/>
<dbReference type="SUPFAM" id="SSF56112">
    <property type="entry name" value="Protein kinase-like (PK-like)"/>
    <property type="match status" value="1"/>
</dbReference>
<accession>A0A174HQB4</accession>
<organism evidence="2 3">
    <name type="scientific">Bacteroides uniformis</name>
    <dbReference type="NCBI Taxonomy" id="820"/>
    <lineage>
        <taxon>Bacteria</taxon>
        <taxon>Pseudomonadati</taxon>
        <taxon>Bacteroidota</taxon>
        <taxon>Bacteroidia</taxon>
        <taxon>Bacteroidales</taxon>
        <taxon>Bacteroidaceae</taxon>
        <taxon>Bacteroides</taxon>
    </lineage>
</organism>
<feature type="domain" description="Protein kinase" evidence="1">
    <location>
        <begin position="16"/>
        <end position="338"/>
    </location>
</feature>
<dbReference type="RefSeq" id="WP_007850463.1">
    <property type="nucleotide sequence ID" value="NZ_CZAF01000004.1"/>
</dbReference>
<sequence>MSKTITLTATDGTKVEFIDDVIGSGAMKDVYFSPDKSYVVGFFREPQDANSKDRLTNITGTYRERIFNQVGGEYWKNLFCWPTKMVEWNGKIGIVCPTYHKHFFFGSGNFKGKEKEGKWFASAKLRNRFLPAEEKGTWLTHYHMCIQIARAVKRLHAAGLAHSDLSYKNVLVDPVTGKASIIDIDGLVVPGKYPPDVVGTPDFIAPEVLETRSLKIGDPNKKLPSIQTDRHALAVLIYMYLLYRHPLRGGKVNDLDAAKDEELSMGSKALFIEHPSDKSNRPKVDQLSKSELPQGDVTKLPYSICGPYMKELFNRAFIDGLHNPTLRPTADEWEQALIKTTDLMQPCQNPNCEAKWFVFDNSTKPRCPFCGQEYHGQLPVLNLYYSPKKGVFKPENYRLMVYNKQTLYKWHVNRFVTPNEKTSDEDKKPVGDFHFFNGKWILINRRLDSLYDKDLDKKIEIGQYVELTEGKKILLSTEDGGRLIIVQLVNN</sequence>
<keyword evidence="2" id="KW-0238">DNA-binding</keyword>
<proteinExistence type="predicted"/>
<dbReference type="GO" id="GO:0004672">
    <property type="term" value="F:protein kinase activity"/>
    <property type="evidence" value="ECO:0007669"/>
    <property type="project" value="InterPro"/>
</dbReference>
<dbReference type="SMART" id="SM00220">
    <property type="entry name" value="S_TKc"/>
    <property type="match status" value="1"/>
</dbReference>
<dbReference type="GO" id="GO:0003677">
    <property type="term" value="F:DNA binding"/>
    <property type="evidence" value="ECO:0007669"/>
    <property type="project" value="UniProtKB-KW"/>
</dbReference>
<dbReference type="PROSITE" id="PS50011">
    <property type="entry name" value="PROTEIN_KINASE_DOM"/>
    <property type="match status" value="1"/>
</dbReference>
<dbReference type="InterPro" id="IPR000719">
    <property type="entry name" value="Prot_kinase_dom"/>
</dbReference>
<protein>
    <submittedName>
        <fullName evidence="2">Uncharacterized protein with protein kinase and helix-hairpin-helix DNA-binding domains</fullName>
    </submittedName>
</protein>
<reference evidence="2 3" key="1">
    <citation type="submission" date="2015-09" db="EMBL/GenBank/DDBJ databases">
        <authorList>
            <consortium name="Pathogen Informatics"/>
        </authorList>
    </citation>
    <scope>NUCLEOTIDE SEQUENCE [LARGE SCALE GENOMIC DNA]</scope>
    <source>
        <strain evidence="2 3">2789STDY5834847</strain>
    </source>
</reference>
<dbReference type="Pfam" id="PF00069">
    <property type="entry name" value="Pkinase"/>
    <property type="match status" value="1"/>
</dbReference>
<dbReference type="InterPro" id="IPR011009">
    <property type="entry name" value="Kinase-like_dom_sf"/>
</dbReference>
<keyword evidence="2" id="KW-0418">Kinase</keyword>
<dbReference type="Proteomes" id="UP000095614">
    <property type="component" value="Unassembled WGS sequence"/>
</dbReference>
<evidence type="ECO:0000313" key="3">
    <source>
        <dbReference type="Proteomes" id="UP000095614"/>
    </source>
</evidence>
<dbReference type="Gene3D" id="1.10.510.10">
    <property type="entry name" value="Transferase(Phosphotransferase) domain 1"/>
    <property type="match status" value="1"/>
</dbReference>
<evidence type="ECO:0000313" key="2">
    <source>
        <dbReference type="EMBL" id="CUO76401.1"/>
    </source>
</evidence>
<evidence type="ECO:0000259" key="1">
    <source>
        <dbReference type="PROSITE" id="PS50011"/>
    </source>
</evidence>
<dbReference type="EMBL" id="CZAF01000004">
    <property type="protein sequence ID" value="CUO76401.1"/>
    <property type="molecule type" value="Genomic_DNA"/>
</dbReference>
<keyword evidence="2" id="KW-0808">Transferase</keyword>
<gene>
    <name evidence="2" type="ORF">ERS852462_01471</name>
</gene>
<dbReference type="AlphaFoldDB" id="A0A174HQB4"/>
<dbReference type="GO" id="GO:0005524">
    <property type="term" value="F:ATP binding"/>
    <property type="evidence" value="ECO:0007669"/>
    <property type="project" value="InterPro"/>
</dbReference>